<proteinExistence type="predicted"/>
<dbReference type="EC" id="6.2.1.1" evidence="1"/>
<evidence type="ECO:0000313" key="1">
    <source>
        <dbReference type="EMBL" id="MFB6491494.1"/>
    </source>
</evidence>
<sequence>MSKEFLEVYRKSLEDPIGFWAREAEPLYWKEKWKVAYDDSRPPFYRWFVGGKFNIVYNLLERNIDRGLGNKAAFIWASSDGAIKVYRYYDLAREVNRYAYAFRELGMRKGDRVVIYMPMIPEALFAFLAVERLGAIHSVVFSGFGAQALADRIADAGASWVITTDGMYRRGKEIKLKPIVDEAVAKAGGGARVLVFRRTNSQVPMSKGDVDMAEMLKGVGRVYVEPEWAESESPLFILYTSGTTGKPKGIVHLNAQYAVWIRYAFSHLVGAETPWRDKIVFFSTADLGWISGHHYGVHGPLLNGLTVVWYEDAPDYPDPGVWWRLVDELSITHILFSPTAIRLLMKYGDDVPRRYSLETLMAVYPTGEVLNEEAYKWIVANICRNRRDCQVADIWGQTETACFVTAPGSMNLGGFRYKYGAVGLPYPGLQLMVLDDEGRPLPPGSKGHVAAKPPLPPAFLAGVWGDERRYVEGYWSRFKGLYYTGDYGMIDEEGYLHVYGRTDDVIKVAGHRLSTREVEDIVASYPGVAEAAVVGIPDPVRGEVLGIFVVPKAGAALEPAKIADHVRATLGPTAVIGKIAIVGKLPKTRSGKVMRRLLRAVATGAPLGDVSTLEDEAAVDEVKRAYEELARELSK</sequence>
<dbReference type="Proteomes" id="UP000033636">
    <property type="component" value="Unassembled WGS sequence"/>
</dbReference>
<reference evidence="1" key="1">
    <citation type="submission" date="2024-07" db="EMBL/GenBank/DDBJ databases">
        <title>Metagenome and Metagenome-Assembled Genomes of Archaea from a hot spring from the geothermal field of Los Azufres, Mexico.</title>
        <authorList>
            <person name="Marin-Paredes R."/>
            <person name="Martinez-Romero E."/>
            <person name="Servin-Garciduenas L.E."/>
        </authorList>
    </citation>
    <scope>NUCLEOTIDE SEQUENCE</scope>
</reference>
<keyword evidence="1" id="KW-0436">Ligase</keyword>
<name>A0ACC6V412_9CREN</name>
<gene>
    <name evidence="1" type="ORF">TU35_009750</name>
</gene>
<dbReference type="EMBL" id="JZWT02000039">
    <property type="protein sequence ID" value="MFB6491494.1"/>
    <property type="molecule type" value="Genomic_DNA"/>
</dbReference>
<protein>
    <submittedName>
        <fullName evidence="1">Acetate--CoA ligase</fullName>
        <ecNumber evidence="1">6.2.1.1</ecNumber>
    </submittedName>
</protein>
<evidence type="ECO:0000313" key="2">
    <source>
        <dbReference type="Proteomes" id="UP000033636"/>
    </source>
</evidence>
<accession>A0ACC6V412</accession>
<comment type="caution">
    <text evidence="1">The sequence shown here is derived from an EMBL/GenBank/DDBJ whole genome shotgun (WGS) entry which is preliminary data.</text>
</comment>
<organism evidence="1 2">
    <name type="scientific">Thermoproteus sp. AZ2</name>
    <dbReference type="NCBI Taxonomy" id="1609232"/>
    <lineage>
        <taxon>Archaea</taxon>
        <taxon>Thermoproteota</taxon>
        <taxon>Thermoprotei</taxon>
        <taxon>Thermoproteales</taxon>
        <taxon>Thermoproteaceae</taxon>
        <taxon>Thermoproteus</taxon>
    </lineage>
</organism>